<gene>
    <name evidence="1" type="ORF">J0383_05170</name>
</gene>
<organism evidence="1 2">
    <name type="scientific">Flavobacterium endoglycinae</name>
    <dbReference type="NCBI Taxonomy" id="2816357"/>
    <lineage>
        <taxon>Bacteria</taxon>
        <taxon>Pseudomonadati</taxon>
        <taxon>Bacteroidota</taxon>
        <taxon>Flavobacteriia</taxon>
        <taxon>Flavobacteriales</taxon>
        <taxon>Flavobacteriaceae</taxon>
        <taxon>Flavobacterium</taxon>
    </lineage>
</organism>
<name>A0ABX7QGK8_9FLAO</name>
<dbReference type="Pfam" id="PF22337">
    <property type="entry name" value="Phage_fiber_rpt"/>
    <property type="match status" value="2"/>
</dbReference>
<keyword evidence="2" id="KW-1185">Reference proteome</keyword>
<proteinExistence type="predicted"/>
<sequence>MAIQTLNTIKNWFKTSLKPTQQQFWDTWDSFRHKNEKLPLQDIENLEMTLNSKAEKSELDAHKTNVSAHSELFNTKENIANKGIANGYAPLNGFTKLAAQYLDIINDLVSGGSNSLLSAEQGKILQNQINIINTLLQSNNVNPDKFDEIARMVENIQTWLNYIVINDLTSGGMGYALSAEMGKKLNEIKLTATIATDAETQISNTIEEDNKVISRSNLLNWWNWLAMTRKTITGDWNFENGLRFPNSQNGLTINSEINSGKITVSEKSQSNIISETQIEPSALTLKNRASGGQVLGTSIKDGEFMLFKDATGYGDYQNLASVGLSVGQDNKLSGQLSLTNENGISSFLKENPESMINGTYFYLPKDITGEPKTLATTDDTTPTTLQQMLDNSGNIASVDGGSSSIGILYGNEYDRGIYFRSYNPDSGSILDFRNKKATLSNYNRDTDKTGNISVVSGGIQLDEVINSGAQTIFVFETPIAIGSPSIIKVPAKTSGEYTLLLKEDLKSYSNGGVFTITGDDVTYQFNIPHGLMGTVKMHFVTTNYNIEKIVFDSYISGSNIVVSFTQDIPSNGQTIKVNWGAFQ</sequence>
<dbReference type="InterPro" id="IPR054500">
    <property type="entry name" value="Phage_fiber_rpt"/>
</dbReference>
<protein>
    <submittedName>
        <fullName evidence="1">Uncharacterized protein</fullName>
    </submittedName>
</protein>
<dbReference type="EMBL" id="CP071448">
    <property type="protein sequence ID" value="QSW90210.1"/>
    <property type="molecule type" value="Genomic_DNA"/>
</dbReference>
<dbReference type="Proteomes" id="UP000663440">
    <property type="component" value="Chromosome"/>
</dbReference>
<dbReference type="RefSeq" id="WP_207297377.1">
    <property type="nucleotide sequence ID" value="NZ_CP071448.1"/>
</dbReference>
<evidence type="ECO:0000313" key="2">
    <source>
        <dbReference type="Proteomes" id="UP000663440"/>
    </source>
</evidence>
<reference evidence="1 2" key="1">
    <citation type="submission" date="2021-03" db="EMBL/GenBank/DDBJ databases">
        <title>Flavobacterium kribbensis sp. nov, an endophytic bacteria, isolated from soybean.</title>
        <authorList>
            <person name="Lee J."/>
            <person name="Seo J."/>
        </authorList>
    </citation>
    <scope>NUCLEOTIDE SEQUENCE [LARGE SCALE GENOMIC DNA]</scope>
    <source>
        <strain evidence="1 2">BB8</strain>
    </source>
</reference>
<accession>A0ABX7QGK8</accession>
<evidence type="ECO:0000313" key="1">
    <source>
        <dbReference type="EMBL" id="QSW90210.1"/>
    </source>
</evidence>